<proteinExistence type="predicted"/>
<accession>A0A9W8HBK1</accession>
<feature type="region of interest" description="Disordered" evidence="1">
    <location>
        <begin position="146"/>
        <end position="178"/>
    </location>
</feature>
<reference evidence="2" key="1">
    <citation type="submission" date="2022-07" db="EMBL/GenBank/DDBJ databases">
        <title>Phylogenomic reconstructions and comparative analyses of Kickxellomycotina fungi.</title>
        <authorList>
            <person name="Reynolds N.K."/>
            <person name="Stajich J.E."/>
            <person name="Barry K."/>
            <person name="Grigoriev I.V."/>
            <person name="Crous P."/>
            <person name="Smith M.E."/>
        </authorList>
    </citation>
    <scope>NUCLEOTIDE SEQUENCE</scope>
    <source>
        <strain evidence="2">NBRC 105414</strain>
    </source>
</reference>
<sequence length="395" mass="44723">MLPLTSLHMEIAAYTADRDRLGDSPKDKAMRERISAAISAIEGYLAIQTECDLAFVSAREESRRLTGRYMALLDEQRGSEPQAKRAKARRGAASRGAAVTRKELESAKLEFEQALHRLSQITKDYEPLLYRADAAAQMARDAVLRSKYPRSMTPSRSSADSARSSTAVQLSSNLSEDTRCLSAEVSEDDDFPEHPDPSVDIDPDMERALSQDLRRRKRQKIWDTQKLVFVTTWNDGRKRIKAVVKAVHRDNPVSMDAAGLEVAAYQRLRPLQGTCVPRLLDYGNMVLDGTRYFALVLEYIRDREQHEMSMPDDRQSVARLNEAEKTACRKAIKRIHRLGVLHGCLASYNILFRDDVAGPNRVPIFISYSSSAIYDNRDVGDMEYDYTDFELIFTS</sequence>
<comment type="caution">
    <text evidence="2">The sequence shown here is derived from an EMBL/GenBank/DDBJ whole genome shotgun (WGS) entry which is preliminary data.</text>
</comment>
<dbReference type="Pfam" id="PF06293">
    <property type="entry name" value="Kdo"/>
    <property type="match status" value="1"/>
</dbReference>
<evidence type="ECO:0000256" key="1">
    <source>
        <dbReference type="SAM" id="MobiDB-lite"/>
    </source>
</evidence>
<evidence type="ECO:0000313" key="2">
    <source>
        <dbReference type="EMBL" id="KAJ2778654.1"/>
    </source>
</evidence>
<evidence type="ECO:0008006" key="4">
    <source>
        <dbReference type="Google" id="ProtNLM"/>
    </source>
</evidence>
<dbReference type="InterPro" id="IPR011009">
    <property type="entry name" value="Kinase-like_dom_sf"/>
</dbReference>
<feature type="region of interest" description="Disordered" evidence="1">
    <location>
        <begin position="184"/>
        <end position="203"/>
    </location>
</feature>
<name>A0A9W8HBK1_9FUNG</name>
<evidence type="ECO:0000313" key="3">
    <source>
        <dbReference type="Proteomes" id="UP001140217"/>
    </source>
</evidence>
<dbReference type="Proteomes" id="UP001140217">
    <property type="component" value="Unassembled WGS sequence"/>
</dbReference>
<dbReference type="PANTHER" id="PTHR37171">
    <property type="entry name" value="SERINE/THREONINE-PROTEIN KINASE YRZF-RELATED"/>
    <property type="match status" value="1"/>
</dbReference>
<dbReference type="PANTHER" id="PTHR37171:SF1">
    <property type="entry name" value="SERINE_THREONINE-PROTEIN KINASE YRZF-RELATED"/>
    <property type="match status" value="1"/>
</dbReference>
<feature type="compositionally biased region" description="Low complexity" evidence="1">
    <location>
        <begin position="155"/>
        <end position="165"/>
    </location>
</feature>
<dbReference type="AlphaFoldDB" id="A0A9W8HBK1"/>
<keyword evidence="3" id="KW-1185">Reference proteome</keyword>
<feature type="compositionally biased region" description="Polar residues" evidence="1">
    <location>
        <begin position="166"/>
        <end position="175"/>
    </location>
</feature>
<gene>
    <name evidence="2" type="ORF">H4R18_004468</name>
</gene>
<dbReference type="OrthoDB" id="2523749at2759"/>
<dbReference type="EMBL" id="JANBUL010000217">
    <property type="protein sequence ID" value="KAJ2778654.1"/>
    <property type="molecule type" value="Genomic_DNA"/>
</dbReference>
<protein>
    <recommendedName>
        <fullName evidence="4">Protein kinase domain-containing protein</fullName>
    </recommendedName>
</protein>
<dbReference type="InterPro" id="IPR052396">
    <property type="entry name" value="Meiotic_Drive_Suppr_Kinase"/>
</dbReference>
<feature type="region of interest" description="Disordered" evidence="1">
    <location>
        <begin position="76"/>
        <end position="99"/>
    </location>
</feature>
<dbReference type="SUPFAM" id="SSF56112">
    <property type="entry name" value="Protein kinase-like (PK-like)"/>
    <property type="match status" value="1"/>
</dbReference>
<organism evidence="2 3">
    <name type="scientific">Coemansia javaensis</name>
    <dbReference type="NCBI Taxonomy" id="2761396"/>
    <lineage>
        <taxon>Eukaryota</taxon>
        <taxon>Fungi</taxon>
        <taxon>Fungi incertae sedis</taxon>
        <taxon>Zoopagomycota</taxon>
        <taxon>Kickxellomycotina</taxon>
        <taxon>Kickxellomycetes</taxon>
        <taxon>Kickxellales</taxon>
        <taxon>Kickxellaceae</taxon>
        <taxon>Coemansia</taxon>
    </lineage>
</organism>